<evidence type="ECO:0000256" key="6">
    <source>
        <dbReference type="ARBA" id="ARBA00022840"/>
    </source>
</evidence>
<evidence type="ECO:0000256" key="9">
    <source>
        <dbReference type="ARBA" id="ARBA00044673"/>
    </source>
</evidence>
<dbReference type="InterPro" id="IPR045116">
    <property type="entry name" value="Clp1/Grc3"/>
</dbReference>
<keyword evidence="3" id="KW-0808">Transferase</keyword>
<evidence type="ECO:0000256" key="7">
    <source>
        <dbReference type="ARBA" id="ARBA00024737"/>
    </source>
</evidence>
<organism evidence="11 12">
    <name type="scientific">Zestosphaera tikiterensis</name>
    <dbReference type="NCBI Taxonomy" id="1973259"/>
    <lineage>
        <taxon>Archaea</taxon>
        <taxon>Thermoproteota</taxon>
        <taxon>Thermoprotei</taxon>
        <taxon>Desulfurococcales</taxon>
        <taxon>Desulfurococcaceae</taxon>
        <taxon>Zestosphaera</taxon>
    </lineage>
</organism>
<reference evidence="11 12" key="1">
    <citation type="journal article" date="2018" name="Syst. Appl. Microbiol.">
        <title>A new symbiotic nanoarchaeote (Candidatus Nanoclepta minutus) and its host (Zestosphaera tikiterensis gen. nov., sp. nov.) from a New Zealand hot spring.</title>
        <authorList>
            <person name="St John E."/>
            <person name="Liu Y."/>
            <person name="Podar M."/>
            <person name="Stott M.B."/>
            <person name="Meneghin J."/>
            <person name="Chen Z."/>
            <person name="Lagutin K."/>
            <person name="Mitchell K."/>
            <person name="Reysenbach A.L."/>
        </authorList>
    </citation>
    <scope>NUCLEOTIDE SEQUENCE [LARGE SCALE GENOMIC DNA]</scope>
    <source>
        <strain evidence="11">NZ3</strain>
    </source>
</reference>
<feature type="domain" description="Clp1 P-loop" evidence="10">
    <location>
        <begin position="103"/>
        <end position="279"/>
    </location>
</feature>
<dbReference type="PANTHER" id="PTHR12755:SF3">
    <property type="entry name" value="POLYNUCLEOTIDE 5'-HYDROXYL-KINASE NOL9"/>
    <property type="match status" value="1"/>
</dbReference>
<dbReference type="GO" id="GO:0005524">
    <property type="term" value="F:ATP binding"/>
    <property type="evidence" value="ECO:0007669"/>
    <property type="project" value="UniProtKB-KW"/>
</dbReference>
<dbReference type="Gene3D" id="3.40.50.300">
    <property type="entry name" value="P-loop containing nucleotide triphosphate hydrolases"/>
    <property type="match status" value="1"/>
</dbReference>
<dbReference type="Proteomes" id="UP000244093">
    <property type="component" value="Unassembled WGS sequence"/>
</dbReference>
<comment type="caution">
    <text evidence="11">The sequence shown here is derived from an EMBL/GenBank/DDBJ whole genome shotgun (WGS) entry which is preliminary data.</text>
</comment>
<dbReference type="PANTHER" id="PTHR12755">
    <property type="entry name" value="CLEAVAGE/POLYADENYLATION FACTOR IA SUBUNIT CLP1P"/>
    <property type="match status" value="1"/>
</dbReference>
<evidence type="ECO:0000256" key="1">
    <source>
        <dbReference type="ARBA" id="ARBA00001968"/>
    </source>
</evidence>
<evidence type="ECO:0000256" key="5">
    <source>
        <dbReference type="ARBA" id="ARBA00022777"/>
    </source>
</evidence>
<dbReference type="GO" id="GO:0051734">
    <property type="term" value="F:ATP-dependent polynucleotide 5'-hydroxyl-kinase activity"/>
    <property type="evidence" value="ECO:0007669"/>
    <property type="project" value="UniProtKB-EC"/>
</dbReference>
<keyword evidence="5" id="KW-0418">Kinase</keyword>
<keyword evidence="6" id="KW-0067">ATP-binding</keyword>
<dbReference type="GO" id="GO:0006396">
    <property type="term" value="P:RNA processing"/>
    <property type="evidence" value="ECO:0007669"/>
    <property type="project" value="InterPro"/>
</dbReference>
<accession>A0A2R7Y3Q6</accession>
<sequence length="435" mass="47789">MCAEVGLRAGEILRVTGPARITVVDGEVILVGAKYTRGKSFVIHELRSYGLKALTDAKLSIVVGSGGSFEYVSSEDEVVDSWLEISDHIAKSSVRPLKVVVIGPVESGKTTLSAFLSNYLSQKGLNTCLVEGDVGQEDLAIPATIALTKITKSFVWQRELSFDDVRFVGCISPQYCRAEVIAGLLDLINANVSRCEAFIINTDGWVSSEGGLTHKLEIIRWVKPTYVLVLSEFIHKFLKEVLSNSTEVIYVKPPRNVKPRDVNDRRNLRSEAYRRYFSNASIRTLRLGEVGFIKSHVFNTTKLSANELSELIPNMSEIQDFIIYAGISDKCVNILIDDKGLRSVQNLKIVSLGNPPNINVNIVLRSEVKGCLVGILGEGLKDVGAGILEDIFLENGVVSLKIRTPYEGLIKALVGSNIKLSEDFKEMGRPARCGI</sequence>
<proteinExistence type="predicted"/>
<dbReference type="SUPFAM" id="SSF52540">
    <property type="entry name" value="P-loop containing nucleoside triphosphate hydrolases"/>
    <property type="match status" value="1"/>
</dbReference>
<dbReference type="InterPro" id="IPR027417">
    <property type="entry name" value="P-loop_NTPase"/>
</dbReference>
<evidence type="ECO:0000256" key="2">
    <source>
        <dbReference type="ARBA" id="ARBA00012157"/>
    </source>
</evidence>
<evidence type="ECO:0000313" key="12">
    <source>
        <dbReference type="Proteomes" id="UP000244093"/>
    </source>
</evidence>
<evidence type="ECO:0000256" key="3">
    <source>
        <dbReference type="ARBA" id="ARBA00022679"/>
    </source>
</evidence>
<dbReference type="EC" id="2.7.1.78" evidence="2"/>
<dbReference type="InterPro" id="IPR032319">
    <property type="entry name" value="CLP1_P"/>
</dbReference>
<evidence type="ECO:0000256" key="4">
    <source>
        <dbReference type="ARBA" id="ARBA00022741"/>
    </source>
</evidence>
<comment type="cofactor">
    <cofactor evidence="1">
        <name>a divalent metal cation</name>
        <dbReference type="ChEBI" id="CHEBI:60240"/>
    </cofactor>
</comment>
<evidence type="ECO:0000313" key="11">
    <source>
        <dbReference type="EMBL" id="PUA32138.1"/>
    </source>
</evidence>
<gene>
    <name evidence="11" type="ORF">B7O98_05545</name>
</gene>
<evidence type="ECO:0000256" key="8">
    <source>
        <dbReference type="ARBA" id="ARBA00044641"/>
    </source>
</evidence>
<comment type="catalytic activity">
    <reaction evidence="8">
        <text>a 5'-end dephospho-ribonucleoside-RNA + ATP = a 5'-end 5'-phospho-ribonucleoside-RNA + ADP + H(+)</text>
        <dbReference type="Rhea" id="RHEA:54580"/>
        <dbReference type="Rhea" id="RHEA-COMP:13936"/>
        <dbReference type="Rhea" id="RHEA-COMP:15179"/>
        <dbReference type="ChEBI" id="CHEBI:15378"/>
        <dbReference type="ChEBI" id="CHEBI:30616"/>
        <dbReference type="ChEBI" id="CHEBI:138282"/>
        <dbReference type="ChEBI" id="CHEBI:138284"/>
        <dbReference type="ChEBI" id="CHEBI:456216"/>
        <dbReference type="EC" id="2.7.1.78"/>
    </reaction>
</comment>
<protein>
    <recommendedName>
        <fullName evidence="2">polynucleotide 5'-hydroxyl-kinase</fullName>
        <ecNumber evidence="2">2.7.1.78</ecNumber>
    </recommendedName>
</protein>
<dbReference type="Pfam" id="PF16575">
    <property type="entry name" value="CLP1_P"/>
    <property type="match status" value="1"/>
</dbReference>
<comment type="catalytic activity">
    <reaction evidence="9">
        <text>a 5'-end dephospho-2'-deoxyribonucleoside-DNA + ATP = a 5'-end 5'-phospho-2'-deoxyribonucleoside-DNA + ADP + H(+)</text>
        <dbReference type="Rhea" id="RHEA:15669"/>
        <dbReference type="Rhea" id="RHEA-COMP:13180"/>
        <dbReference type="Rhea" id="RHEA-COMP:13184"/>
        <dbReference type="ChEBI" id="CHEBI:15378"/>
        <dbReference type="ChEBI" id="CHEBI:30616"/>
        <dbReference type="ChEBI" id="CHEBI:136412"/>
        <dbReference type="ChEBI" id="CHEBI:136416"/>
        <dbReference type="ChEBI" id="CHEBI:456216"/>
        <dbReference type="EC" id="2.7.1.78"/>
    </reaction>
</comment>
<dbReference type="EMBL" id="NBVN01000004">
    <property type="protein sequence ID" value="PUA32138.1"/>
    <property type="molecule type" value="Genomic_DNA"/>
</dbReference>
<dbReference type="AlphaFoldDB" id="A0A2R7Y3Q6"/>
<comment type="function">
    <text evidence="7">Polynucleotide kinase that can phosphorylate the 5'-hydroxyl groups of both single-stranded RNA (ssRNA) and single-stranded DNA (ssDNA). Exhibits a strong preference for ssRNA.</text>
</comment>
<keyword evidence="4" id="KW-0547">Nucleotide-binding</keyword>
<evidence type="ECO:0000259" key="10">
    <source>
        <dbReference type="Pfam" id="PF16575"/>
    </source>
</evidence>
<name>A0A2R7Y3Q6_9CREN</name>